<evidence type="ECO:0000313" key="3">
    <source>
        <dbReference type="Proteomes" id="UP000623842"/>
    </source>
</evidence>
<organism evidence="2 3">
    <name type="scientific">Thalassotalea marina</name>
    <dbReference type="NCBI Taxonomy" id="1673741"/>
    <lineage>
        <taxon>Bacteria</taxon>
        <taxon>Pseudomonadati</taxon>
        <taxon>Pseudomonadota</taxon>
        <taxon>Gammaproteobacteria</taxon>
        <taxon>Alteromonadales</taxon>
        <taxon>Colwelliaceae</taxon>
        <taxon>Thalassotalea</taxon>
    </lineage>
</organism>
<dbReference type="Proteomes" id="UP000623842">
    <property type="component" value="Unassembled WGS sequence"/>
</dbReference>
<comment type="caution">
    <text evidence="2">The sequence shown here is derived from an EMBL/GenBank/DDBJ whole genome shotgun (WGS) entry which is preliminary data.</text>
</comment>
<dbReference type="AlphaFoldDB" id="A0A919EHK2"/>
<evidence type="ECO:0000259" key="1">
    <source>
        <dbReference type="Pfam" id="PF00534"/>
    </source>
</evidence>
<dbReference type="SUPFAM" id="SSF53756">
    <property type="entry name" value="UDP-Glycosyltransferase/glycogen phosphorylase"/>
    <property type="match status" value="1"/>
</dbReference>
<reference evidence="2" key="2">
    <citation type="submission" date="2020-09" db="EMBL/GenBank/DDBJ databases">
        <authorList>
            <person name="Sun Q."/>
            <person name="Kim S."/>
        </authorList>
    </citation>
    <scope>NUCLEOTIDE SEQUENCE</scope>
    <source>
        <strain evidence="2">KCTC 42731</strain>
    </source>
</reference>
<reference evidence="2" key="1">
    <citation type="journal article" date="2014" name="Int. J. Syst. Evol. Microbiol.">
        <title>Complete genome sequence of Corynebacterium casei LMG S-19264T (=DSM 44701T), isolated from a smear-ripened cheese.</title>
        <authorList>
            <consortium name="US DOE Joint Genome Institute (JGI-PGF)"/>
            <person name="Walter F."/>
            <person name="Albersmeier A."/>
            <person name="Kalinowski J."/>
            <person name="Ruckert C."/>
        </authorList>
    </citation>
    <scope>NUCLEOTIDE SEQUENCE</scope>
    <source>
        <strain evidence="2">KCTC 42731</strain>
    </source>
</reference>
<dbReference type="InterPro" id="IPR001296">
    <property type="entry name" value="Glyco_trans_1"/>
</dbReference>
<protein>
    <recommendedName>
        <fullName evidence="1">Glycosyl transferase family 1 domain-containing protein</fullName>
    </recommendedName>
</protein>
<dbReference type="RefSeq" id="WP_189767156.1">
    <property type="nucleotide sequence ID" value="NZ_BNCK01000001.1"/>
</dbReference>
<dbReference type="Pfam" id="PF00534">
    <property type="entry name" value="Glycos_transf_1"/>
    <property type="match status" value="1"/>
</dbReference>
<gene>
    <name evidence="2" type="ORF">GCM10017161_05330</name>
</gene>
<dbReference type="EMBL" id="BNCK01000001">
    <property type="protein sequence ID" value="GHF80948.1"/>
    <property type="molecule type" value="Genomic_DNA"/>
</dbReference>
<name>A0A919EHK2_9GAMM</name>
<sequence length="337" mass="38604">MKVIQLLDKFCFGGGERVAITYNQTIRDIGLDASVLALKDSRKSNDEGIHLVNNYRRYLCFIFGVITSDKEKNSWLICHSIRALAIGILFKLIFFNRVKLCFIQHLAYSSSKLKLISFTQCFLEKVVQITPISEKLLAKHFSKKKIFYFNNYIHSKTYVDNVSVNTQLNDIIAEKGARKVISFVGAVKQGKNAVHLVELAAHLPAGDYLFLVVGDGEELLLAKNRAEELSLENIRFLGYQEQPLQFLELSDYFFFSSYNNYEMMPMAVLEAKTKQCIVFGYDMEVNKYILPSENIFKLEHFDEIAKAILSNTLIFSKNEFDAVYGEKQFKKLLGIIA</sequence>
<proteinExistence type="predicted"/>
<dbReference type="Gene3D" id="3.40.50.2000">
    <property type="entry name" value="Glycogen Phosphorylase B"/>
    <property type="match status" value="2"/>
</dbReference>
<accession>A0A919EHK2</accession>
<dbReference type="GO" id="GO:0016757">
    <property type="term" value="F:glycosyltransferase activity"/>
    <property type="evidence" value="ECO:0007669"/>
    <property type="project" value="InterPro"/>
</dbReference>
<keyword evidence="3" id="KW-1185">Reference proteome</keyword>
<feature type="domain" description="Glycosyl transferase family 1" evidence="1">
    <location>
        <begin position="172"/>
        <end position="293"/>
    </location>
</feature>
<evidence type="ECO:0000313" key="2">
    <source>
        <dbReference type="EMBL" id="GHF80948.1"/>
    </source>
</evidence>